<evidence type="ECO:0008006" key="3">
    <source>
        <dbReference type="Google" id="ProtNLM"/>
    </source>
</evidence>
<dbReference type="Pfam" id="PF20430">
    <property type="entry name" value="Eplus_motif"/>
    <property type="match status" value="1"/>
</dbReference>
<dbReference type="EMBL" id="JAHRHJ020000006">
    <property type="protein sequence ID" value="KAH9313452.1"/>
    <property type="molecule type" value="Genomic_DNA"/>
</dbReference>
<keyword evidence="2" id="KW-1185">Reference proteome</keyword>
<name>A0AA38FZT8_TAXCH</name>
<dbReference type="AlphaFoldDB" id="A0AA38FZT8"/>
<dbReference type="Proteomes" id="UP000824469">
    <property type="component" value="Unassembled WGS sequence"/>
</dbReference>
<evidence type="ECO:0000313" key="2">
    <source>
        <dbReference type="Proteomes" id="UP000824469"/>
    </source>
</evidence>
<organism evidence="1 2">
    <name type="scientific">Taxus chinensis</name>
    <name type="common">Chinese yew</name>
    <name type="synonym">Taxus wallichiana var. chinensis</name>
    <dbReference type="NCBI Taxonomy" id="29808"/>
    <lineage>
        <taxon>Eukaryota</taxon>
        <taxon>Viridiplantae</taxon>
        <taxon>Streptophyta</taxon>
        <taxon>Embryophyta</taxon>
        <taxon>Tracheophyta</taxon>
        <taxon>Spermatophyta</taxon>
        <taxon>Pinopsida</taxon>
        <taxon>Pinidae</taxon>
        <taxon>Conifers II</taxon>
        <taxon>Cupressales</taxon>
        <taxon>Taxaceae</taxon>
        <taxon>Taxus</taxon>
    </lineage>
</organism>
<evidence type="ECO:0000313" key="1">
    <source>
        <dbReference type="EMBL" id="KAH9313452.1"/>
    </source>
</evidence>
<dbReference type="OMA" id="FGTRWDD"/>
<sequence length="68" mass="7813">LRKMMKDRGIKKLPGCSWIEVHKTVNAFSVGDRSHPQTQEIYAKLEKLSWEMKAAGYIPDTRPVLNDV</sequence>
<accession>A0AA38FZT8</accession>
<comment type="caution">
    <text evidence="1">The sequence shown here is derived from an EMBL/GenBank/DDBJ whole genome shotgun (WGS) entry which is preliminary data.</text>
</comment>
<dbReference type="Pfam" id="PF20431">
    <property type="entry name" value="E_motif"/>
    <property type="match status" value="1"/>
</dbReference>
<feature type="non-terminal residue" evidence="1">
    <location>
        <position position="1"/>
    </location>
</feature>
<proteinExistence type="predicted"/>
<reference evidence="1 2" key="1">
    <citation type="journal article" date="2021" name="Nat. Plants">
        <title>The Taxus genome provides insights into paclitaxel biosynthesis.</title>
        <authorList>
            <person name="Xiong X."/>
            <person name="Gou J."/>
            <person name="Liao Q."/>
            <person name="Li Y."/>
            <person name="Zhou Q."/>
            <person name="Bi G."/>
            <person name="Li C."/>
            <person name="Du R."/>
            <person name="Wang X."/>
            <person name="Sun T."/>
            <person name="Guo L."/>
            <person name="Liang H."/>
            <person name="Lu P."/>
            <person name="Wu Y."/>
            <person name="Zhang Z."/>
            <person name="Ro D.K."/>
            <person name="Shang Y."/>
            <person name="Huang S."/>
            <person name="Yan J."/>
        </authorList>
    </citation>
    <scope>NUCLEOTIDE SEQUENCE [LARGE SCALE GENOMIC DNA]</scope>
    <source>
        <strain evidence="1">Ta-2019</strain>
    </source>
</reference>
<gene>
    <name evidence="1" type="ORF">KI387_044571</name>
</gene>
<protein>
    <recommendedName>
        <fullName evidence="3">Pentatricopeptide repeat protein</fullName>
    </recommendedName>
</protein>
<dbReference type="InterPro" id="IPR046849">
    <property type="entry name" value="E2_motif"/>
</dbReference>
<feature type="non-terminal residue" evidence="1">
    <location>
        <position position="68"/>
    </location>
</feature>
<dbReference type="InterPro" id="IPR046848">
    <property type="entry name" value="E_motif"/>
</dbReference>